<dbReference type="InterPro" id="IPR051781">
    <property type="entry name" value="Metallo-dep_Hydrolase"/>
</dbReference>
<dbReference type="EMBL" id="QJJK01000005">
    <property type="protein sequence ID" value="PXW58714.1"/>
    <property type="molecule type" value="Genomic_DNA"/>
</dbReference>
<name>A0A2V3U8R2_9HYPH</name>
<dbReference type="PANTHER" id="PTHR43135">
    <property type="entry name" value="ALPHA-D-RIBOSE 1-METHYLPHOSPHONATE 5-TRIPHOSPHATE DIPHOSPHATASE"/>
    <property type="match status" value="1"/>
</dbReference>
<dbReference type="GO" id="GO:0019700">
    <property type="term" value="P:organic phosphonate catabolic process"/>
    <property type="evidence" value="ECO:0007669"/>
    <property type="project" value="InterPro"/>
</dbReference>
<dbReference type="InterPro" id="IPR011059">
    <property type="entry name" value="Metal-dep_hydrolase_composite"/>
</dbReference>
<dbReference type="GO" id="GO:0016810">
    <property type="term" value="F:hydrolase activity, acting on carbon-nitrogen (but not peptide) bonds"/>
    <property type="evidence" value="ECO:0007669"/>
    <property type="project" value="InterPro"/>
</dbReference>
<dbReference type="PIRSF" id="PIRSF038971">
    <property type="entry name" value="PhnM"/>
    <property type="match status" value="1"/>
</dbReference>
<dbReference type="Proteomes" id="UP000248021">
    <property type="component" value="Unassembled WGS sequence"/>
</dbReference>
<dbReference type="RefSeq" id="WP_110374804.1">
    <property type="nucleotide sequence ID" value="NZ_JAHBRY010000001.1"/>
</dbReference>
<dbReference type="NCBIfam" id="NF011990">
    <property type="entry name" value="PRK15446.2-6"/>
    <property type="match status" value="1"/>
</dbReference>
<dbReference type="Gene3D" id="3.20.20.140">
    <property type="entry name" value="Metal-dependent hydrolases"/>
    <property type="match status" value="2"/>
</dbReference>
<dbReference type="NCBIfam" id="NF011984">
    <property type="entry name" value="PRK15446.1-5"/>
    <property type="match status" value="1"/>
</dbReference>
<dbReference type="InterPro" id="IPR012696">
    <property type="entry name" value="PhnM"/>
</dbReference>
<dbReference type="Pfam" id="PF01979">
    <property type="entry name" value="Amidohydro_1"/>
    <property type="match status" value="1"/>
</dbReference>
<comment type="caution">
    <text evidence="2">The sequence shown here is derived from an EMBL/GenBank/DDBJ whole genome shotgun (WGS) entry which is preliminary data.</text>
</comment>
<evidence type="ECO:0000259" key="1">
    <source>
        <dbReference type="Pfam" id="PF01979"/>
    </source>
</evidence>
<reference evidence="2 3" key="1">
    <citation type="submission" date="2018-05" db="EMBL/GenBank/DDBJ databases">
        <title>Genomic Encyclopedia of Type Strains, Phase IV (KMG-IV): sequencing the most valuable type-strain genomes for metagenomic binning, comparative biology and taxonomic classification.</title>
        <authorList>
            <person name="Goeker M."/>
        </authorList>
    </citation>
    <scope>NUCLEOTIDE SEQUENCE [LARGE SCALE GENOMIC DNA]</scope>
    <source>
        <strain evidence="2 3">DSM 6462</strain>
    </source>
</reference>
<dbReference type="OrthoDB" id="9785413at2"/>
<evidence type="ECO:0000313" key="2">
    <source>
        <dbReference type="EMBL" id="PXW58714.1"/>
    </source>
</evidence>
<dbReference type="SUPFAM" id="SSF51556">
    <property type="entry name" value="Metallo-dependent hydrolases"/>
    <property type="match status" value="1"/>
</dbReference>
<dbReference type="NCBIfam" id="TIGR02318">
    <property type="entry name" value="phosphono_phnM"/>
    <property type="match status" value="1"/>
</dbReference>
<accession>A0A2V3U8R2</accession>
<protein>
    <submittedName>
        <fullName evidence="2">Alpha-D-ribose 1-methylphosphonate 5-triphosphate diphosphatase</fullName>
    </submittedName>
</protein>
<keyword evidence="3" id="KW-1185">Reference proteome</keyword>
<dbReference type="NCBIfam" id="NF011987">
    <property type="entry name" value="PRK15446.2-3"/>
    <property type="match status" value="1"/>
</dbReference>
<dbReference type="Gene3D" id="2.30.40.10">
    <property type="entry name" value="Urease, subunit C, domain 1"/>
    <property type="match status" value="2"/>
</dbReference>
<dbReference type="AlphaFoldDB" id="A0A2V3U8R2"/>
<dbReference type="InterPro" id="IPR032466">
    <property type="entry name" value="Metal_Hydrolase"/>
</dbReference>
<dbReference type="PANTHER" id="PTHR43135:SF3">
    <property type="entry name" value="ALPHA-D-RIBOSE 1-METHYLPHOSPHONATE 5-TRIPHOSPHATE DIPHOSPHATASE"/>
    <property type="match status" value="1"/>
</dbReference>
<proteinExistence type="predicted"/>
<feature type="domain" description="Amidohydrolase-related" evidence="1">
    <location>
        <begin position="76"/>
        <end position="400"/>
    </location>
</feature>
<sequence>MSIPLWGKAGLSRLTEDASVTIGSDAESPPEYVLRNARVVLENEVLSGTVLVRDGLIADVATTTSLSASVDLNGDFLLPGMIDLHTDNLEKHLKPRPGVKWPDSLAALIQHDRQLISAGITTVLDSIALGEYQLGPARRELVAASADAIDRGTRRGLLRADHYIHARCELADRGLSRLLPEVADHARLRLISLMDHTPGQRQWRNLENYRRHRQMKVSDAEFADHVAELVSVQARFSPSHLRLALELAGRRSLPLASHDDTTSDDVETGAANGVGISEFPTTIEAARQANRHGMLTVGGAPNVVLGGSHSGNVSVADLARQELLDILASDYVPSSMLAAVFRLSEQGIPLWKVVAMATVMPARAIGFVDRGSIAPGKRADLVRVGLRDNTPVVESVWCAGVQVH</sequence>
<evidence type="ECO:0000313" key="3">
    <source>
        <dbReference type="Proteomes" id="UP000248021"/>
    </source>
</evidence>
<organism evidence="2 3">
    <name type="scientific">Chelatococcus asaccharovorans</name>
    <dbReference type="NCBI Taxonomy" id="28210"/>
    <lineage>
        <taxon>Bacteria</taxon>
        <taxon>Pseudomonadati</taxon>
        <taxon>Pseudomonadota</taxon>
        <taxon>Alphaproteobacteria</taxon>
        <taxon>Hyphomicrobiales</taxon>
        <taxon>Chelatococcaceae</taxon>
        <taxon>Chelatococcus</taxon>
    </lineage>
</organism>
<dbReference type="InterPro" id="IPR006680">
    <property type="entry name" value="Amidohydro-rel"/>
</dbReference>
<dbReference type="SUPFAM" id="SSF51338">
    <property type="entry name" value="Composite domain of metallo-dependent hydrolases"/>
    <property type="match status" value="1"/>
</dbReference>
<gene>
    <name evidence="2" type="ORF">C7450_10560</name>
</gene>